<protein>
    <recommendedName>
        <fullName evidence="2">Ribbon-helix-helix protein CopG domain-containing protein</fullName>
    </recommendedName>
</protein>
<comment type="caution">
    <text evidence="1">The sequence shown here is derived from an EMBL/GenBank/DDBJ whole genome shotgun (WGS) entry which is preliminary data.</text>
</comment>
<organism evidence="1">
    <name type="scientific">marine sediment metagenome</name>
    <dbReference type="NCBI Taxonomy" id="412755"/>
    <lineage>
        <taxon>unclassified sequences</taxon>
        <taxon>metagenomes</taxon>
        <taxon>ecological metagenomes</taxon>
    </lineage>
</organism>
<evidence type="ECO:0000313" key="1">
    <source>
        <dbReference type="EMBL" id="GAI00942.1"/>
    </source>
</evidence>
<dbReference type="InterPro" id="IPR005368">
    <property type="entry name" value="UPF0175"/>
</dbReference>
<dbReference type="Pfam" id="PF03683">
    <property type="entry name" value="UPF0175"/>
    <property type="match status" value="1"/>
</dbReference>
<accession>X1K1Q2</accession>
<dbReference type="AlphaFoldDB" id="X1K1Q2"/>
<reference evidence="1" key="1">
    <citation type="journal article" date="2014" name="Front. Microbiol.">
        <title>High frequency of phylogenetically diverse reductive dehalogenase-homologous genes in deep subseafloor sedimentary metagenomes.</title>
        <authorList>
            <person name="Kawai M."/>
            <person name="Futagami T."/>
            <person name="Toyoda A."/>
            <person name="Takaki Y."/>
            <person name="Nishi S."/>
            <person name="Hori S."/>
            <person name="Arai W."/>
            <person name="Tsubouchi T."/>
            <person name="Morono Y."/>
            <person name="Uchiyama I."/>
            <person name="Ito T."/>
            <person name="Fujiyama A."/>
            <person name="Inagaki F."/>
            <person name="Takami H."/>
        </authorList>
    </citation>
    <scope>NUCLEOTIDE SEQUENCE</scope>
    <source>
        <strain evidence="1">Expedition CK06-06</strain>
    </source>
</reference>
<evidence type="ECO:0008006" key="2">
    <source>
        <dbReference type="Google" id="ProtNLM"/>
    </source>
</evidence>
<name>X1K1Q2_9ZZZZ</name>
<dbReference type="EMBL" id="BARV01001868">
    <property type="protein sequence ID" value="GAI00942.1"/>
    <property type="molecule type" value="Genomic_DNA"/>
</dbReference>
<gene>
    <name evidence="1" type="ORF">S06H3_05119</name>
</gene>
<sequence>MGDVRSESISARLPESVVGEIEAIAGAEKTDRSITMRKLLEMGIQEWKKKDALASYRGGKVTLWKAAEMAGVSLREMMDLIKEAKVPYQYDTDALEEYVERILKGL</sequence>
<proteinExistence type="predicted"/>